<dbReference type="AlphaFoldDB" id="A0A0K8MEV7"/>
<dbReference type="Proteomes" id="UP000036771">
    <property type="component" value="Unassembled WGS sequence"/>
</dbReference>
<organism evidence="1 2">
    <name type="scientific">Caedimonas varicaedens</name>
    <dbReference type="NCBI Taxonomy" id="1629334"/>
    <lineage>
        <taxon>Bacteria</taxon>
        <taxon>Pseudomonadati</taxon>
        <taxon>Pseudomonadota</taxon>
        <taxon>Alphaproteobacteria</taxon>
        <taxon>Holosporales</taxon>
        <taxon>Caedimonadaceae</taxon>
        <taxon>Caedimonas</taxon>
    </lineage>
</organism>
<evidence type="ECO:0000313" key="2">
    <source>
        <dbReference type="Proteomes" id="UP000036771"/>
    </source>
</evidence>
<name>A0A0K8MEV7_9PROT</name>
<gene>
    <name evidence="1" type="ORF">Cva_01736</name>
</gene>
<protein>
    <submittedName>
        <fullName evidence="1">Uncharacterized protein</fullName>
    </submittedName>
</protein>
<keyword evidence="2" id="KW-1185">Reference proteome</keyword>
<accession>A0A0K8MEV7</accession>
<dbReference type="EMBL" id="BBVC01000122">
    <property type="protein sequence ID" value="GAO99061.1"/>
    <property type="molecule type" value="Genomic_DNA"/>
</dbReference>
<reference evidence="1 2" key="1">
    <citation type="submission" date="2015-03" db="EMBL/GenBank/DDBJ databases">
        <title>Caedibacter varicaedens, whole genome shotgun sequence.</title>
        <authorList>
            <person name="Suzuki H."/>
            <person name="Dapper A.L."/>
            <person name="Gibson A.K."/>
            <person name="Jackson C."/>
            <person name="Lee H."/>
            <person name="Pejaver V.R."/>
            <person name="Doak T."/>
            <person name="Lynch M."/>
        </authorList>
    </citation>
    <scope>NUCLEOTIDE SEQUENCE [LARGE SCALE GENOMIC DNA]</scope>
</reference>
<evidence type="ECO:0000313" key="1">
    <source>
        <dbReference type="EMBL" id="GAO99061.1"/>
    </source>
</evidence>
<proteinExistence type="predicted"/>
<comment type="caution">
    <text evidence="1">The sequence shown here is derived from an EMBL/GenBank/DDBJ whole genome shotgun (WGS) entry which is preliminary data.</text>
</comment>
<sequence length="63" mass="7564">MRAPILFLSKEVYTRVFQKYGFHVEEEGYFSTDEETKPREFSYIIAKKTPISEETYSGFDTYY</sequence>